<feature type="coiled-coil region" evidence="1">
    <location>
        <begin position="15"/>
        <end position="45"/>
    </location>
</feature>
<name>A0A0H4PL45_9BACT</name>
<sequence>MNIWTRKYKIIQKVMQSSDEQLAKIEEMLKEESELEVKLEKAMQQVREGKVKPHREVRKRYEKWL</sequence>
<evidence type="ECO:0000313" key="3">
    <source>
        <dbReference type="Proteomes" id="UP000036520"/>
    </source>
</evidence>
<organism evidence="2 3">
    <name type="scientific">Cyclobacterium amurskyense</name>
    <dbReference type="NCBI Taxonomy" id="320787"/>
    <lineage>
        <taxon>Bacteria</taxon>
        <taxon>Pseudomonadati</taxon>
        <taxon>Bacteroidota</taxon>
        <taxon>Cytophagia</taxon>
        <taxon>Cytophagales</taxon>
        <taxon>Cyclobacteriaceae</taxon>
        <taxon>Cyclobacterium</taxon>
    </lineage>
</organism>
<evidence type="ECO:0000313" key="2">
    <source>
        <dbReference type="EMBL" id="AKP53748.1"/>
    </source>
</evidence>
<dbReference type="EMBL" id="CP012040">
    <property type="protein sequence ID" value="AKP53748.1"/>
    <property type="molecule type" value="Genomic_DNA"/>
</dbReference>
<dbReference type="RefSeq" id="WP_048643815.1">
    <property type="nucleotide sequence ID" value="NZ_CP012040.1"/>
</dbReference>
<evidence type="ECO:0000256" key="1">
    <source>
        <dbReference type="SAM" id="Coils"/>
    </source>
</evidence>
<gene>
    <name evidence="2" type="ORF">CA2015_4405</name>
</gene>
<keyword evidence="1" id="KW-0175">Coiled coil</keyword>
<protein>
    <submittedName>
        <fullName evidence="2">Uncharacterized protein</fullName>
    </submittedName>
</protein>
<dbReference type="Proteomes" id="UP000036520">
    <property type="component" value="Chromosome"/>
</dbReference>
<dbReference type="AlphaFoldDB" id="A0A0H4PL45"/>
<proteinExistence type="predicted"/>
<accession>A0A0H4PL45</accession>
<reference evidence="2 3" key="1">
    <citation type="submission" date="2015-07" db="EMBL/GenBank/DDBJ databases">
        <authorList>
            <person name="Kim K.M."/>
        </authorList>
    </citation>
    <scope>NUCLEOTIDE SEQUENCE [LARGE SCALE GENOMIC DNA]</scope>
    <source>
        <strain evidence="2 3">KCTC 12363</strain>
    </source>
</reference>
<dbReference type="KEGG" id="camu:CA2015_4405"/>
<keyword evidence="3" id="KW-1185">Reference proteome</keyword>